<keyword evidence="2" id="KW-0812">Transmembrane</keyword>
<keyword evidence="2" id="KW-0472">Membrane</keyword>
<evidence type="ECO:0000256" key="1">
    <source>
        <dbReference type="SAM" id="MobiDB-lite"/>
    </source>
</evidence>
<accession>A0A1Q9EWC3</accession>
<feature type="transmembrane region" description="Helical" evidence="2">
    <location>
        <begin position="334"/>
        <end position="352"/>
    </location>
</feature>
<dbReference type="EMBL" id="LSRX01000055">
    <property type="protein sequence ID" value="OLQ11692.1"/>
    <property type="molecule type" value="Genomic_DNA"/>
</dbReference>
<feature type="compositionally biased region" description="Basic and acidic residues" evidence="1">
    <location>
        <begin position="1"/>
        <end position="24"/>
    </location>
</feature>
<feature type="region of interest" description="Disordered" evidence="1">
    <location>
        <begin position="1"/>
        <end position="59"/>
    </location>
</feature>
<keyword evidence="4" id="KW-1185">Reference proteome</keyword>
<evidence type="ECO:0008006" key="5">
    <source>
        <dbReference type="Google" id="ProtNLM"/>
    </source>
</evidence>
<comment type="caution">
    <text evidence="3">The sequence shown here is derived from an EMBL/GenBank/DDBJ whole genome shotgun (WGS) entry which is preliminary data.</text>
</comment>
<dbReference type="AlphaFoldDB" id="A0A1Q9EWC3"/>
<evidence type="ECO:0000313" key="3">
    <source>
        <dbReference type="EMBL" id="OLQ11692.1"/>
    </source>
</evidence>
<feature type="transmembrane region" description="Helical" evidence="2">
    <location>
        <begin position="552"/>
        <end position="571"/>
    </location>
</feature>
<name>A0A1Q9EWC3_SYMMI</name>
<gene>
    <name evidence="3" type="ORF">AK812_SmicGene4421</name>
</gene>
<sequence>MARANEAPREAPREAAEPFLREVSDQGISPAADATVQAEDEVPSDPASRALQRRQRRAAQQERRKAIRNRLFQEANIHGLRSKEFEVDLLLGERLCGGEPIRVKLTKTITLCRRLLLNIFTCGLYEVWFRCCAYGSRVFDVDARIAVTTMGRLLLWTHTAGGGGLPLTQHCCRAITRPASIVYVALFVLFFAFGPVTLQGDILQIGGIFAGVIGLAAVAVFWQWLFERASLQVNNHVRQFEAKELSHCRLVCYRNRSFFGLGGETLACQVHMFFGFYPKEDQLNRTLPPGMFDTGTVRAGFIPVGQPMDSSGAGMDAAKLQTAAGQGNPTTTTGFTAIASAVLIVLAFAGFLNEATEFMSQWVQCVIHNSHESIGAISMYPKALMRALDPVRSSAQVTYSCRGAWKTLPATEFAMLLAEDSVAAYIHTLPAGMNSFEKQDLKRSLLSSLTGYAMSRVSPSPMSSHAGRGIAIGIALGTARFAVDSNGDMLSWEEGDELTPEASALVARTAFLCDTPHVPVYRVEKKFDSWWVGGSKTSPQTVIAHWIEATDWSLQLILFIWVVGPTALFLWRRLSDQMVKEKVNPLNTGEYHHRANISLRHLLLLMAASSQVVLQDPSGSLEAAALLNLQNPGTFGHPESCARNCVLFSKEGACPTGYTCRHCHLPHIRQHALQSQQLRALRKMSDQDRLATFLPILKCRMAAAGLPPAAADLLEILEEHCNEPREPAVLSDSIRSLQRSAKKLPVVAILDLCMHELPVSVKLALIRLRLELGPPQLVPGERGWSMLL</sequence>
<proteinExistence type="predicted"/>
<keyword evidence="2" id="KW-1133">Transmembrane helix</keyword>
<evidence type="ECO:0000256" key="2">
    <source>
        <dbReference type="SAM" id="Phobius"/>
    </source>
</evidence>
<dbReference type="Proteomes" id="UP000186817">
    <property type="component" value="Unassembled WGS sequence"/>
</dbReference>
<dbReference type="OrthoDB" id="427872at2759"/>
<feature type="transmembrane region" description="Helical" evidence="2">
    <location>
        <begin position="180"/>
        <end position="198"/>
    </location>
</feature>
<protein>
    <recommendedName>
        <fullName evidence="5">C3H1-type domain-containing protein</fullName>
    </recommendedName>
</protein>
<reference evidence="3 4" key="1">
    <citation type="submission" date="2016-02" db="EMBL/GenBank/DDBJ databases">
        <title>Genome analysis of coral dinoflagellate symbionts highlights evolutionary adaptations to a symbiotic lifestyle.</title>
        <authorList>
            <person name="Aranda M."/>
            <person name="Li Y."/>
            <person name="Liew Y.J."/>
            <person name="Baumgarten S."/>
            <person name="Simakov O."/>
            <person name="Wilson M."/>
            <person name="Piel J."/>
            <person name="Ashoor H."/>
            <person name="Bougouffa S."/>
            <person name="Bajic V.B."/>
            <person name="Ryu T."/>
            <person name="Ravasi T."/>
            <person name="Bayer T."/>
            <person name="Micklem G."/>
            <person name="Kim H."/>
            <person name="Bhak J."/>
            <person name="Lajeunesse T.C."/>
            <person name="Voolstra C.R."/>
        </authorList>
    </citation>
    <scope>NUCLEOTIDE SEQUENCE [LARGE SCALE GENOMIC DNA]</scope>
    <source>
        <strain evidence="3 4">CCMP2467</strain>
    </source>
</reference>
<organism evidence="3 4">
    <name type="scientific">Symbiodinium microadriaticum</name>
    <name type="common">Dinoflagellate</name>
    <name type="synonym">Zooxanthella microadriatica</name>
    <dbReference type="NCBI Taxonomy" id="2951"/>
    <lineage>
        <taxon>Eukaryota</taxon>
        <taxon>Sar</taxon>
        <taxon>Alveolata</taxon>
        <taxon>Dinophyceae</taxon>
        <taxon>Suessiales</taxon>
        <taxon>Symbiodiniaceae</taxon>
        <taxon>Symbiodinium</taxon>
    </lineage>
</organism>
<evidence type="ECO:0000313" key="4">
    <source>
        <dbReference type="Proteomes" id="UP000186817"/>
    </source>
</evidence>
<feature type="transmembrane region" description="Helical" evidence="2">
    <location>
        <begin position="205"/>
        <end position="225"/>
    </location>
</feature>